<accession>E0VE16</accession>
<evidence type="ECO:0000313" key="2">
    <source>
        <dbReference type="EnsemblMetazoa" id="PHUM127730-PA"/>
    </source>
</evidence>
<name>E0VE16_PEDHC</name>
<dbReference type="AlphaFoldDB" id="E0VE16"/>
<sequence>MNEEDLRLAKVLVNMDLNNKDNNVRKTVVGKVKEKIFSFQDCDSLLRSRLIQP</sequence>
<evidence type="ECO:0000313" key="3">
    <source>
        <dbReference type="Proteomes" id="UP000009046"/>
    </source>
</evidence>
<protein>
    <submittedName>
        <fullName evidence="1 2">Uncharacterized protein</fullName>
    </submittedName>
</protein>
<reference evidence="1" key="2">
    <citation type="submission" date="2007-04" db="EMBL/GenBank/DDBJ databases">
        <title>The genome of the human body louse.</title>
        <authorList>
            <consortium name="The Human Body Louse Genome Consortium"/>
            <person name="Kirkness E."/>
            <person name="Walenz B."/>
            <person name="Hass B."/>
            <person name="Bruggner R."/>
            <person name="Strausberg R."/>
        </authorList>
    </citation>
    <scope>NUCLEOTIDE SEQUENCE</scope>
    <source>
        <strain evidence="1">USDA</strain>
    </source>
</reference>
<dbReference type="VEuPathDB" id="VectorBase:PHUM127730"/>
<dbReference type="KEGG" id="phu:Phum_PHUM127730"/>
<dbReference type="OrthoDB" id="6626616at2759"/>
<dbReference type="EMBL" id="AAZO01001493">
    <property type="status" value="NOT_ANNOTATED_CDS"/>
    <property type="molecule type" value="Genomic_DNA"/>
</dbReference>
<dbReference type="EMBL" id="DS235088">
    <property type="protein sequence ID" value="EEB11622.1"/>
    <property type="molecule type" value="Genomic_DNA"/>
</dbReference>
<keyword evidence="3" id="KW-1185">Reference proteome</keyword>
<dbReference type="RefSeq" id="XP_002424360.1">
    <property type="nucleotide sequence ID" value="XM_002424315.1"/>
</dbReference>
<organism>
    <name type="scientific">Pediculus humanus subsp. corporis</name>
    <name type="common">Body louse</name>
    <dbReference type="NCBI Taxonomy" id="121224"/>
    <lineage>
        <taxon>Eukaryota</taxon>
        <taxon>Metazoa</taxon>
        <taxon>Ecdysozoa</taxon>
        <taxon>Arthropoda</taxon>
        <taxon>Hexapoda</taxon>
        <taxon>Insecta</taxon>
        <taxon>Pterygota</taxon>
        <taxon>Neoptera</taxon>
        <taxon>Paraneoptera</taxon>
        <taxon>Psocodea</taxon>
        <taxon>Troctomorpha</taxon>
        <taxon>Phthiraptera</taxon>
        <taxon>Anoplura</taxon>
        <taxon>Pediculidae</taxon>
        <taxon>Pediculus</taxon>
    </lineage>
</organism>
<dbReference type="HOGENOM" id="CLU_3071093_0_0_1"/>
<proteinExistence type="predicted"/>
<dbReference type="GeneID" id="8233925"/>
<dbReference type="EnsemblMetazoa" id="PHUM127730-RA">
    <property type="protein sequence ID" value="PHUM127730-PA"/>
    <property type="gene ID" value="PHUM127730"/>
</dbReference>
<reference evidence="1" key="1">
    <citation type="submission" date="2007-04" db="EMBL/GenBank/DDBJ databases">
        <title>Annotation of Pediculus humanus corporis strain USDA.</title>
        <authorList>
            <person name="Kirkness E."/>
            <person name="Hannick L."/>
            <person name="Hass B."/>
            <person name="Bruggner R."/>
            <person name="Lawson D."/>
            <person name="Bidwell S."/>
            <person name="Joardar V."/>
            <person name="Caler E."/>
            <person name="Walenz B."/>
            <person name="Inman J."/>
            <person name="Schobel S."/>
            <person name="Galinsky K."/>
            <person name="Amedeo P."/>
            <person name="Strausberg R."/>
        </authorList>
    </citation>
    <scope>NUCLEOTIDE SEQUENCE</scope>
    <source>
        <strain evidence="1">USDA</strain>
    </source>
</reference>
<dbReference type="CTD" id="8233925"/>
<dbReference type="Proteomes" id="UP000009046">
    <property type="component" value="Unassembled WGS sequence"/>
</dbReference>
<dbReference type="InParanoid" id="E0VE16"/>
<reference evidence="2" key="3">
    <citation type="submission" date="2020-05" db="UniProtKB">
        <authorList>
            <consortium name="EnsemblMetazoa"/>
        </authorList>
    </citation>
    <scope>IDENTIFICATION</scope>
    <source>
        <strain evidence="2">USDA</strain>
    </source>
</reference>
<evidence type="ECO:0000313" key="1">
    <source>
        <dbReference type="EMBL" id="EEB11622.1"/>
    </source>
</evidence>
<gene>
    <name evidence="2" type="primary">8233925</name>
    <name evidence="1" type="ORF">Phum_PHUM127730</name>
</gene>